<keyword evidence="5 6" id="KW-0694">RNA-binding</keyword>
<dbReference type="PANTHER" id="PTHR39159">
    <property type="match status" value="1"/>
</dbReference>
<evidence type="ECO:0000256" key="4">
    <source>
        <dbReference type="ARBA" id="ARBA00022801"/>
    </source>
</evidence>
<evidence type="ECO:0000256" key="5">
    <source>
        <dbReference type="ARBA" id="ARBA00022884"/>
    </source>
</evidence>
<dbReference type="EMBL" id="KE356560">
    <property type="protein sequence ID" value="ERG90605.1"/>
    <property type="molecule type" value="Genomic_DNA"/>
</dbReference>
<evidence type="ECO:0000256" key="2">
    <source>
        <dbReference type="ARBA" id="ARBA00022722"/>
    </source>
</evidence>
<feature type="domain" description="DUF402" evidence="7">
    <location>
        <begin position="367"/>
        <end position="505"/>
    </location>
</feature>
<gene>
    <name evidence="6" type="primary">fau-1</name>
    <name evidence="8" type="ORF">J07HQW1_00629</name>
</gene>
<keyword evidence="3 6" id="KW-0255">Endonuclease</keyword>
<evidence type="ECO:0000259" key="7">
    <source>
        <dbReference type="Pfam" id="PF04167"/>
    </source>
</evidence>
<organism evidence="8 9">
    <name type="scientific">Haloquadratum walsbyi J07HQW1</name>
    <dbReference type="NCBI Taxonomy" id="1238424"/>
    <lineage>
        <taxon>Archaea</taxon>
        <taxon>Methanobacteriati</taxon>
        <taxon>Methanobacteriota</taxon>
        <taxon>Stenosarchaea group</taxon>
        <taxon>Halobacteria</taxon>
        <taxon>Halobacteriales</taxon>
        <taxon>Haloferacaceae</taxon>
        <taxon>Haloquadratum</taxon>
    </lineage>
</organism>
<dbReference type="Gene3D" id="2.40.380.10">
    <property type="entry name" value="FomD-like"/>
    <property type="match status" value="1"/>
</dbReference>
<evidence type="ECO:0000313" key="9">
    <source>
        <dbReference type="Proteomes" id="UP000030649"/>
    </source>
</evidence>
<dbReference type="Proteomes" id="UP000030649">
    <property type="component" value="Unassembled WGS sequence"/>
</dbReference>
<evidence type="ECO:0000313" key="8">
    <source>
        <dbReference type="EMBL" id="ERG90605.1"/>
    </source>
</evidence>
<dbReference type="SUPFAM" id="SSF159234">
    <property type="entry name" value="FomD-like"/>
    <property type="match status" value="1"/>
</dbReference>
<comment type="function">
    <text evidence="6">Probable RNase involved in rRNA stability through maturation and/or degradation of precursor rRNAs. Binds to RNA in loop regions with AU-rich sequences.</text>
</comment>
<dbReference type="InterPro" id="IPR007295">
    <property type="entry name" value="DUF402"/>
</dbReference>
<keyword evidence="4 6" id="KW-0378">Hydrolase</keyword>
<sequence>METDDHTVRVTVRGIYATAVTKRLLDANYDVVQASPVIRERFDADFDAVYNNVTVSTTDDHQGVGIHGTESAVRSIADVLTSCGRDTLAWDDTTPPGVIFTAQITDTKGSGALCALIPAAKTDIETETETESELSDVDITDESVAEGYLPYDDTDEYIEQGDIMTVQSHRSIPPWNDTTQQADSVVGTTFRADGGLATLIQGREDITVDTYDDEAARELAGMVELIDTDLPTGWGIEWNHAATQASLTALESGLDRAIERAEMISDGTATKESISTGRWLWFGRESRFALDDIRRNVVTTIHGHHRIKAAGETASAGVDLAEALCGDAGNVSITETNEFPFEVVTQQFGPTEGDRVELYHGKPEGHAFSLGQGEVTDWDADGSIEVTRRISGHGSGTYDALGTPRESGDTAVTKVREGRWWYPTVYRSRDGDHKGTYVNICTPVECFPDSVRYVDLHVDVIKYPDGTVERVDDDELNTAVTAGHIPSALAKKAKSVASSLERALEK</sequence>
<accession>U1N284</accession>
<keyword evidence="1 6" id="KW-0698">rRNA processing</keyword>
<reference evidence="8 9" key="1">
    <citation type="journal article" date="2013" name="PLoS ONE">
        <title>Assembly-driven community genomics of a hypersaline microbial ecosystem.</title>
        <authorList>
            <person name="Podell S."/>
            <person name="Ugalde J.A."/>
            <person name="Narasingarao P."/>
            <person name="Banfield J.F."/>
            <person name="Heidelberg K.B."/>
            <person name="Allen E.E."/>
        </authorList>
    </citation>
    <scope>NUCLEOTIDE SEQUENCE [LARGE SCALE GENOMIC DNA]</scope>
    <source>
        <strain evidence="9">J07HQW1</strain>
    </source>
</reference>
<protein>
    <recommendedName>
        <fullName evidence="6">Probable ribonuclease FAU-1</fullName>
        <ecNumber evidence="6">3.1.26.-</ecNumber>
    </recommendedName>
    <alternativeName>
        <fullName evidence="6">RNA-binding protein FAU-1</fullName>
    </alternativeName>
</protein>
<dbReference type="HAMAP" id="MF_01910">
    <property type="entry name" value="RNA_binding_AU_1"/>
    <property type="match status" value="1"/>
</dbReference>
<dbReference type="Pfam" id="PF04167">
    <property type="entry name" value="DUF402"/>
    <property type="match status" value="1"/>
</dbReference>
<name>U1N284_9EURY</name>
<dbReference type="GO" id="GO:0006364">
    <property type="term" value="P:rRNA processing"/>
    <property type="evidence" value="ECO:0007669"/>
    <property type="project" value="UniProtKB-UniRule"/>
</dbReference>
<dbReference type="InterPro" id="IPR050212">
    <property type="entry name" value="Ntdp-like"/>
</dbReference>
<dbReference type="GO" id="GO:0016891">
    <property type="term" value="F:RNA endonuclease activity producing 5'-phosphomonoesters, hydrolytic mechanism"/>
    <property type="evidence" value="ECO:0007669"/>
    <property type="project" value="UniProtKB-UniRule"/>
</dbReference>
<keyword evidence="2 6" id="KW-0540">Nuclease</keyword>
<evidence type="ECO:0000256" key="1">
    <source>
        <dbReference type="ARBA" id="ARBA00022552"/>
    </source>
</evidence>
<dbReference type="HOGENOM" id="CLU_044303_0_0_2"/>
<dbReference type="AlphaFoldDB" id="U1N284"/>
<dbReference type="PANTHER" id="PTHR39159:SF1">
    <property type="entry name" value="UPF0374 PROTEIN YGAC"/>
    <property type="match status" value="1"/>
</dbReference>
<dbReference type="InterPro" id="IPR035930">
    <property type="entry name" value="FomD-like_sf"/>
</dbReference>
<evidence type="ECO:0000256" key="6">
    <source>
        <dbReference type="HAMAP-Rule" id="MF_01910"/>
    </source>
</evidence>
<dbReference type="EC" id="3.1.26.-" evidence="6"/>
<comment type="similarity">
    <text evidence="6">Belongs to the FAU-1 family.</text>
</comment>
<proteinExistence type="inferred from homology"/>
<evidence type="ECO:0000256" key="3">
    <source>
        <dbReference type="ARBA" id="ARBA00022759"/>
    </source>
</evidence>
<dbReference type="GO" id="GO:0035925">
    <property type="term" value="F:mRNA 3'-UTR AU-rich region binding"/>
    <property type="evidence" value="ECO:0007669"/>
    <property type="project" value="UniProtKB-UniRule"/>
</dbReference>
<dbReference type="InterPro" id="IPR016730">
    <property type="entry name" value="RNA-bd_FAU-1"/>
</dbReference>
<dbReference type="STRING" id="1238424.J07HQW1_00629"/>